<proteinExistence type="predicted"/>
<reference evidence="2" key="2">
    <citation type="submission" date="2025-08" db="UniProtKB">
        <authorList>
            <consortium name="Ensembl"/>
        </authorList>
    </citation>
    <scope>IDENTIFICATION</scope>
</reference>
<dbReference type="AlphaFoldDB" id="A0A674GA34"/>
<protein>
    <submittedName>
        <fullName evidence="2">Uncharacterized protein</fullName>
    </submittedName>
</protein>
<dbReference type="InParanoid" id="A0A674GA34"/>
<reference evidence="2" key="3">
    <citation type="submission" date="2025-09" db="UniProtKB">
        <authorList>
            <consortium name="Ensembl"/>
        </authorList>
    </citation>
    <scope>IDENTIFICATION</scope>
</reference>
<evidence type="ECO:0000313" key="3">
    <source>
        <dbReference type="Proteomes" id="UP000007754"/>
    </source>
</evidence>
<keyword evidence="3" id="KW-1185">Reference proteome</keyword>
<evidence type="ECO:0000313" key="2">
    <source>
        <dbReference type="Ensembl" id="ENSTGUP00000019536.1"/>
    </source>
</evidence>
<feature type="region of interest" description="Disordered" evidence="1">
    <location>
        <begin position="1"/>
        <end position="37"/>
    </location>
</feature>
<reference evidence="2 3" key="1">
    <citation type="journal article" date="2010" name="Nature">
        <title>The genome of a songbird.</title>
        <authorList>
            <person name="Warren W.C."/>
            <person name="Clayton D.F."/>
            <person name="Ellegren H."/>
            <person name="Arnold A.P."/>
            <person name="Hillier L.W."/>
            <person name="Kunstner A."/>
            <person name="Searle S."/>
            <person name="White S."/>
            <person name="Vilella A.J."/>
            <person name="Fairley S."/>
            <person name="Heger A."/>
            <person name="Kong L."/>
            <person name="Ponting C.P."/>
            <person name="Jarvis E.D."/>
            <person name="Mello C.V."/>
            <person name="Minx P."/>
            <person name="Lovell P."/>
            <person name="Velho T.A."/>
            <person name="Ferris M."/>
            <person name="Balakrishnan C.N."/>
            <person name="Sinha S."/>
            <person name="Blatti C."/>
            <person name="London S.E."/>
            <person name="Li Y."/>
            <person name="Lin Y.C."/>
            <person name="George J."/>
            <person name="Sweedler J."/>
            <person name="Southey B."/>
            <person name="Gunaratne P."/>
            <person name="Watson M."/>
            <person name="Nam K."/>
            <person name="Backstrom N."/>
            <person name="Smeds L."/>
            <person name="Nabholz B."/>
            <person name="Itoh Y."/>
            <person name="Whitney O."/>
            <person name="Pfenning A.R."/>
            <person name="Howard J."/>
            <person name="Volker M."/>
            <person name="Skinner B.M."/>
            <person name="Griffin D.K."/>
            <person name="Ye L."/>
            <person name="McLaren W.M."/>
            <person name="Flicek P."/>
            <person name="Quesada V."/>
            <person name="Velasco G."/>
            <person name="Lopez-Otin C."/>
            <person name="Puente X.S."/>
            <person name="Olender T."/>
            <person name="Lancet D."/>
            <person name="Smit A.F."/>
            <person name="Hubley R."/>
            <person name="Konkel M.K."/>
            <person name="Walker J.A."/>
            <person name="Batzer M.A."/>
            <person name="Gu W."/>
            <person name="Pollock D.D."/>
            <person name="Chen L."/>
            <person name="Cheng Z."/>
            <person name="Eichler E.E."/>
            <person name="Stapley J."/>
            <person name="Slate J."/>
            <person name="Ekblom R."/>
            <person name="Birkhead T."/>
            <person name="Burke T."/>
            <person name="Burt D."/>
            <person name="Scharff C."/>
            <person name="Adam I."/>
            <person name="Richard H."/>
            <person name="Sultan M."/>
            <person name="Soldatov A."/>
            <person name="Lehrach H."/>
            <person name="Edwards S.V."/>
            <person name="Yang S.P."/>
            <person name="Li X."/>
            <person name="Graves T."/>
            <person name="Fulton L."/>
            <person name="Nelson J."/>
            <person name="Chinwalla A."/>
            <person name="Hou S."/>
            <person name="Mardis E.R."/>
            <person name="Wilson R.K."/>
        </authorList>
    </citation>
    <scope>NUCLEOTIDE SEQUENCE [LARGE SCALE GENOMIC DNA]</scope>
</reference>
<name>A0A674GA34_TAEGU</name>
<evidence type="ECO:0000256" key="1">
    <source>
        <dbReference type="SAM" id="MobiDB-lite"/>
    </source>
</evidence>
<feature type="compositionally biased region" description="Polar residues" evidence="1">
    <location>
        <begin position="1"/>
        <end position="16"/>
    </location>
</feature>
<dbReference type="Proteomes" id="UP000007754">
    <property type="component" value="Chromosome Z"/>
</dbReference>
<sequence>MSSEEPGNPISSTLTEGQKKKRGRAKKQAQEDRRLKASKIVTVLTGATAEPSAGKRPRERPHKCLTFTVNQPKMNGWVTLANALGLDMLSPYNPGKSIFHLLSRAACGHLANKRENSLCFKR</sequence>
<accession>A0A674GA34</accession>
<organism evidence="2 3">
    <name type="scientific">Taeniopygia guttata</name>
    <name type="common">Zebra finch</name>
    <name type="synonym">Poephila guttata</name>
    <dbReference type="NCBI Taxonomy" id="59729"/>
    <lineage>
        <taxon>Eukaryota</taxon>
        <taxon>Metazoa</taxon>
        <taxon>Chordata</taxon>
        <taxon>Craniata</taxon>
        <taxon>Vertebrata</taxon>
        <taxon>Euteleostomi</taxon>
        <taxon>Archelosauria</taxon>
        <taxon>Archosauria</taxon>
        <taxon>Dinosauria</taxon>
        <taxon>Saurischia</taxon>
        <taxon>Theropoda</taxon>
        <taxon>Coelurosauria</taxon>
        <taxon>Aves</taxon>
        <taxon>Neognathae</taxon>
        <taxon>Neoaves</taxon>
        <taxon>Telluraves</taxon>
        <taxon>Australaves</taxon>
        <taxon>Passeriformes</taxon>
        <taxon>Passeroidea</taxon>
        <taxon>Estrildidae</taxon>
        <taxon>Estrildinae</taxon>
        <taxon>Taeniopygia</taxon>
    </lineage>
</organism>
<dbReference type="Ensembl" id="ENSTGUT00000045404.1">
    <property type="protein sequence ID" value="ENSTGUP00000019536.1"/>
    <property type="gene ID" value="ENSTGUG00000025596.1"/>
</dbReference>